<feature type="binding site" evidence="10">
    <location>
        <position position="34"/>
    </location>
    <ligand>
        <name>ATP</name>
        <dbReference type="ChEBI" id="CHEBI:30616"/>
    </ligand>
</feature>
<evidence type="ECO:0000256" key="10">
    <source>
        <dbReference type="PROSITE-ProRule" id="PRU10141"/>
    </source>
</evidence>
<sequence>LREKYIKEDVIGNGTYGTVYRVKEKLTGDIFALKRFIIDKYIRVTLVNFSFDDGIPASTIREIGLLMELNAFNHPNIVSIHEVIHKNREISIVFEYLEWDLKKYMEFYCKASQGSKSMKSFSRQILDGLHFCHRYKIIHRDIKPSNLLLSKSGVIKLADFGLSRSISIGQRTYCHEIVTLWYRAPEVMLGSDSYGTPVDIWSTGCIAYEMATGNVLFAGDSEIDQLFLIFRKFGTPTEESWPGVSTFPDYNDEFPRFAPQGFGSRQIGKEFADFINEMLKLNPDARAAAHELRHAKFLRGAKITPIE</sequence>
<evidence type="ECO:0000259" key="12">
    <source>
        <dbReference type="PROSITE" id="PS50011"/>
    </source>
</evidence>
<protein>
    <recommendedName>
        <fullName evidence="2">cyclin-dependent kinase</fullName>
        <ecNumber evidence="2">2.7.11.22</ecNumber>
    </recommendedName>
</protein>
<dbReference type="InterPro" id="IPR017441">
    <property type="entry name" value="Protein_kinase_ATP_BS"/>
</dbReference>
<name>A0A183S805_SCHSO</name>
<comment type="similarity">
    <text evidence="1">Belongs to the protein kinase superfamily. CMGC Ser/Thr protein kinase family. CDC2/CDKX subfamily.</text>
</comment>
<dbReference type="Gene3D" id="3.30.200.20">
    <property type="entry name" value="Phosphorylase Kinase, domain 1"/>
    <property type="match status" value="1"/>
</dbReference>
<keyword evidence="3 11" id="KW-0723">Serine/threonine-protein kinase</keyword>
<dbReference type="FunFam" id="3.30.200.20:FF:000124">
    <property type="entry name" value="Cyclin-dependent kinase 4"/>
    <property type="match status" value="1"/>
</dbReference>
<dbReference type="SUPFAM" id="SSF56112">
    <property type="entry name" value="Protein kinase-like (PK-like)"/>
    <property type="match status" value="1"/>
</dbReference>
<comment type="catalytic activity">
    <reaction evidence="8">
        <text>L-threonyl-[protein] + ATP = O-phospho-L-threonyl-[protein] + ADP + H(+)</text>
        <dbReference type="Rhea" id="RHEA:46608"/>
        <dbReference type="Rhea" id="RHEA-COMP:11060"/>
        <dbReference type="Rhea" id="RHEA-COMP:11605"/>
        <dbReference type="ChEBI" id="CHEBI:15378"/>
        <dbReference type="ChEBI" id="CHEBI:30013"/>
        <dbReference type="ChEBI" id="CHEBI:30616"/>
        <dbReference type="ChEBI" id="CHEBI:61977"/>
        <dbReference type="ChEBI" id="CHEBI:456216"/>
        <dbReference type="EC" id="2.7.11.22"/>
    </reaction>
</comment>
<organism evidence="13">
    <name type="scientific">Schistocephalus solidus</name>
    <name type="common">Tapeworm</name>
    <dbReference type="NCBI Taxonomy" id="70667"/>
    <lineage>
        <taxon>Eukaryota</taxon>
        <taxon>Metazoa</taxon>
        <taxon>Spiralia</taxon>
        <taxon>Lophotrochozoa</taxon>
        <taxon>Platyhelminthes</taxon>
        <taxon>Cestoda</taxon>
        <taxon>Eucestoda</taxon>
        <taxon>Diphyllobothriidea</taxon>
        <taxon>Diphyllobothriidae</taxon>
        <taxon>Schistocephalus</taxon>
    </lineage>
</organism>
<dbReference type="GO" id="GO:0004693">
    <property type="term" value="F:cyclin-dependent protein serine/threonine kinase activity"/>
    <property type="evidence" value="ECO:0007669"/>
    <property type="project" value="UniProtKB-EC"/>
</dbReference>
<dbReference type="PROSITE" id="PS50011">
    <property type="entry name" value="PROTEIN_KINASE_DOM"/>
    <property type="match status" value="1"/>
</dbReference>
<dbReference type="Pfam" id="PF00069">
    <property type="entry name" value="Pkinase"/>
    <property type="match status" value="1"/>
</dbReference>
<evidence type="ECO:0000256" key="8">
    <source>
        <dbReference type="ARBA" id="ARBA00047811"/>
    </source>
</evidence>
<dbReference type="AlphaFoldDB" id="A0A183S805"/>
<evidence type="ECO:0000313" key="13">
    <source>
        <dbReference type="WBParaSite" id="SSLN_0000037101-mRNA-1"/>
    </source>
</evidence>
<keyword evidence="4" id="KW-0808">Transferase</keyword>
<feature type="domain" description="Protein kinase" evidence="12">
    <location>
        <begin position="5"/>
        <end position="297"/>
    </location>
</feature>
<evidence type="ECO:0000256" key="9">
    <source>
        <dbReference type="ARBA" id="ARBA00048367"/>
    </source>
</evidence>
<dbReference type="GO" id="GO:0000307">
    <property type="term" value="C:cyclin-dependent protein kinase holoenzyme complex"/>
    <property type="evidence" value="ECO:0007669"/>
    <property type="project" value="TreeGrafter"/>
</dbReference>
<evidence type="ECO:0000256" key="5">
    <source>
        <dbReference type="ARBA" id="ARBA00022741"/>
    </source>
</evidence>
<dbReference type="GO" id="GO:0000082">
    <property type="term" value="P:G1/S transition of mitotic cell cycle"/>
    <property type="evidence" value="ECO:0007669"/>
    <property type="project" value="TreeGrafter"/>
</dbReference>
<dbReference type="PROSITE" id="PS00107">
    <property type="entry name" value="PROTEIN_KINASE_ATP"/>
    <property type="match status" value="1"/>
</dbReference>
<reference evidence="13" key="1">
    <citation type="submission" date="2016-06" db="UniProtKB">
        <authorList>
            <consortium name="WormBaseParasite"/>
        </authorList>
    </citation>
    <scope>IDENTIFICATION</scope>
</reference>
<dbReference type="InterPro" id="IPR050108">
    <property type="entry name" value="CDK"/>
</dbReference>
<dbReference type="PANTHER" id="PTHR24056:SF254">
    <property type="entry name" value="CYCLIN-DEPENDENT KINASE 2"/>
    <property type="match status" value="1"/>
</dbReference>
<dbReference type="GO" id="GO:0005634">
    <property type="term" value="C:nucleus"/>
    <property type="evidence" value="ECO:0007669"/>
    <property type="project" value="TreeGrafter"/>
</dbReference>
<dbReference type="GO" id="GO:0007165">
    <property type="term" value="P:signal transduction"/>
    <property type="evidence" value="ECO:0007669"/>
    <property type="project" value="TreeGrafter"/>
</dbReference>
<proteinExistence type="inferred from homology"/>
<dbReference type="PROSITE" id="PS00108">
    <property type="entry name" value="PROTEIN_KINASE_ST"/>
    <property type="match status" value="1"/>
</dbReference>
<dbReference type="InterPro" id="IPR008271">
    <property type="entry name" value="Ser/Thr_kinase_AS"/>
</dbReference>
<dbReference type="GO" id="GO:0010389">
    <property type="term" value="P:regulation of G2/M transition of mitotic cell cycle"/>
    <property type="evidence" value="ECO:0007669"/>
    <property type="project" value="TreeGrafter"/>
</dbReference>
<evidence type="ECO:0000256" key="3">
    <source>
        <dbReference type="ARBA" id="ARBA00022527"/>
    </source>
</evidence>
<dbReference type="InterPro" id="IPR000719">
    <property type="entry name" value="Prot_kinase_dom"/>
</dbReference>
<evidence type="ECO:0000256" key="6">
    <source>
        <dbReference type="ARBA" id="ARBA00022777"/>
    </source>
</evidence>
<evidence type="ECO:0000256" key="4">
    <source>
        <dbReference type="ARBA" id="ARBA00022679"/>
    </source>
</evidence>
<dbReference type="WBParaSite" id="SSLN_0000037101-mRNA-1">
    <property type="protein sequence ID" value="SSLN_0000037101-mRNA-1"/>
    <property type="gene ID" value="SSLN_0000037101"/>
</dbReference>
<dbReference type="InterPro" id="IPR011009">
    <property type="entry name" value="Kinase-like_dom_sf"/>
</dbReference>
<keyword evidence="7 10" id="KW-0067">ATP-binding</keyword>
<evidence type="ECO:0000256" key="1">
    <source>
        <dbReference type="ARBA" id="ARBA00006485"/>
    </source>
</evidence>
<dbReference type="GO" id="GO:0030332">
    <property type="term" value="F:cyclin binding"/>
    <property type="evidence" value="ECO:0007669"/>
    <property type="project" value="TreeGrafter"/>
</dbReference>
<evidence type="ECO:0000256" key="2">
    <source>
        <dbReference type="ARBA" id="ARBA00012425"/>
    </source>
</evidence>
<dbReference type="GO" id="GO:0005737">
    <property type="term" value="C:cytoplasm"/>
    <property type="evidence" value="ECO:0007669"/>
    <property type="project" value="TreeGrafter"/>
</dbReference>
<keyword evidence="5 10" id="KW-0547">Nucleotide-binding</keyword>
<dbReference type="GO" id="GO:0010468">
    <property type="term" value="P:regulation of gene expression"/>
    <property type="evidence" value="ECO:0007669"/>
    <property type="project" value="TreeGrafter"/>
</dbReference>
<dbReference type="FunFam" id="1.10.510.10:FF:000611">
    <property type="entry name" value="CMGC family protein kinase"/>
    <property type="match status" value="1"/>
</dbReference>
<evidence type="ECO:0000256" key="11">
    <source>
        <dbReference type="RuleBase" id="RU000304"/>
    </source>
</evidence>
<dbReference type="CDD" id="cd07829">
    <property type="entry name" value="STKc_CDK_like"/>
    <property type="match status" value="1"/>
</dbReference>
<dbReference type="Gene3D" id="1.10.510.10">
    <property type="entry name" value="Transferase(Phosphotransferase) domain 1"/>
    <property type="match status" value="1"/>
</dbReference>
<dbReference type="SMART" id="SM00220">
    <property type="entry name" value="S_TKc"/>
    <property type="match status" value="1"/>
</dbReference>
<dbReference type="EC" id="2.7.11.22" evidence="2"/>
<comment type="catalytic activity">
    <reaction evidence="9">
        <text>L-seryl-[protein] + ATP = O-phospho-L-seryl-[protein] + ADP + H(+)</text>
        <dbReference type="Rhea" id="RHEA:17989"/>
        <dbReference type="Rhea" id="RHEA-COMP:9863"/>
        <dbReference type="Rhea" id="RHEA-COMP:11604"/>
        <dbReference type="ChEBI" id="CHEBI:15378"/>
        <dbReference type="ChEBI" id="CHEBI:29999"/>
        <dbReference type="ChEBI" id="CHEBI:30616"/>
        <dbReference type="ChEBI" id="CHEBI:83421"/>
        <dbReference type="ChEBI" id="CHEBI:456216"/>
        <dbReference type="EC" id="2.7.11.22"/>
    </reaction>
</comment>
<evidence type="ECO:0000256" key="7">
    <source>
        <dbReference type="ARBA" id="ARBA00022840"/>
    </source>
</evidence>
<keyword evidence="6" id="KW-0418">Kinase</keyword>
<dbReference type="PANTHER" id="PTHR24056">
    <property type="entry name" value="CELL DIVISION PROTEIN KINASE"/>
    <property type="match status" value="1"/>
</dbReference>
<accession>A0A183S805</accession>
<dbReference type="GO" id="GO:0005524">
    <property type="term" value="F:ATP binding"/>
    <property type="evidence" value="ECO:0007669"/>
    <property type="project" value="UniProtKB-UniRule"/>
</dbReference>